<dbReference type="InterPro" id="IPR037523">
    <property type="entry name" value="VOC_core"/>
</dbReference>
<reference evidence="2 3" key="1">
    <citation type="submission" date="2019-07" db="EMBL/GenBank/DDBJ databases">
        <title>Whole genome shotgun sequence of Methylobacterium gnaphalii NBRC 107716.</title>
        <authorList>
            <person name="Hosoyama A."/>
            <person name="Uohara A."/>
            <person name="Ohji S."/>
            <person name="Ichikawa N."/>
        </authorList>
    </citation>
    <scope>NUCLEOTIDE SEQUENCE [LARGE SCALE GENOMIC DNA]</scope>
    <source>
        <strain evidence="2 3">NBRC 107716</strain>
    </source>
</reference>
<organism evidence="2 3">
    <name type="scientific">Methylobacterium gnaphalii</name>
    <dbReference type="NCBI Taxonomy" id="1010610"/>
    <lineage>
        <taxon>Bacteria</taxon>
        <taxon>Pseudomonadati</taxon>
        <taxon>Pseudomonadota</taxon>
        <taxon>Alphaproteobacteria</taxon>
        <taxon>Hyphomicrobiales</taxon>
        <taxon>Methylobacteriaceae</taxon>
        <taxon>Methylobacterium</taxon>
    </lineage>
</organism>
<gene>
    <name evidence="2" type="ORF">MGN01_31870</name>
</gene>
<dbReference type="AlphaFoldDB" id="A0A512JN26"/>
<dbReference type="OrthoDB" id="9795306at2"/>
<dbReference type="EMBL" id="BJZV01000017">
    <property type="protein sequence ID" value="GEP11342.1"/>
    <property type="molecule type" value="Genomic_DNA"/>
</dbReference>
<dbReference type="PANTHER" id="PTHR34109:SF1">
    <property type="entry name" value="VOC DOMAIN-CONTAINING PROTEIN"/>
    <property type="match status" value="1"/>
</dbReference>
<name>A0A512JN26_9HYPH</name>
<dbReference type="RefSeq" id="WP_147047781.1">
    <property type="nucleotide sequence ID" value="NZ_BJZV01000017.1"/>
</dbReference>
<evidence type="ECO:0000313" key="2">
    <source>
        <dbReference type="EMBL" id="GEP11342.1"/>
    </source>
</evidence>
<dbReference type="InterPro" id="IPR004360">
    <property type="entry name" value="Glyas_Fos-R_dOase_dom"/>
</dbReference>
<sequence>MTDETLNTIPPKGITKGGVVAYLSIPRATEAAEFYGRAFAAETAFAIPPDDKGRTMHVHLHINGSSVMLADPFPEYGHPVEAPRGVTMTLQVDDIHAWWQRAIDAGCTPVMPVSEMFWGDLYGQARDPFGVLWAFNQPKP</sequence>
<evidence type="ECO:0000313" key="3">
    <source>
        <dbReference type="Proteomes" id="UP000321750"/>
    </source>
</evidence>
<dbReference type="Pfam" id="PF00903">
    <property type="entry name" value="Glyoxalase"/>
    <property type="match status" value="1"/>
</dbReference>
<protein>
    <submittedName>
        <fullName evidence="2">Glyoxalase</fullName>
    </submittedName>
</protein>
<comment type="caution">
    <text evidence="2">The sequence shown here is derived from an EMBL/GenBank/DDBJ whole genome shotgun (WGS) entry which is preliminary data.</text>
</comment>
<feature type="domain" description="VOC" evidence="1">
    <location>
        <begin position="15"/>
        <end position="138"/>
    </location>
</feature>
<dbReference type="PROSITE" id="PS51819">
    <property type="entry name" value="VOC"/>
    <property type="match status" value="1"/>
</dbReference>
<dbReference type="CDD" id="cd07246">
    <property type="entry name" value="VOC_like"/>
    <property type="match status" value="1"/>
</dbReference>
<dbReference type="InterPro" id="IPR029068">
    <property type="entry name" value="Glyas_Bleomycin-R_OHBP_Dase"/>
</dbReference>
<dbReference type="PANTHER" id="PTHR34109">
    <property type="entry name" value="BNAUNNG04460D PROTEIN-RELATED"/>
    <property type="match status" value="1"/>
</dbReference>
<proteinExistence type="predicted"/>
<accession>A0A512JN26</accession>
<dbReference type="Proteomes" id="UP000321750">
    <property type="component" value="Unassembled WGS sequence"/>
</dbReference>
<keyword evidence="3" id="KW-1185">Reference proteome</keyword>
<dbReference type="Gene3D" id="3.10.180.10">
    <property type="entry name" value="2,3-Dihydroxybiphenyl 1,2-Dioxygenase, domain 1"/>
    <property type="match status" value="1"/>
</dbReference>
<dbReference type="SUPFAM" id="SSF54593">
    <property type="entry name" value="Glyoxalase/Bleomycin resistance protein/Dihydroxybiphenyl dioxygenase"/>
    <property type="match status" value="1"/>
</dbReference>
<evidence type="ECO:0000259" key="1">
    <source>
        <dbReference type="PROSITE" id="PS51819"/>
    </source>
</evidence>